<protein>
    <submittedName>
        <fullName evidence="1">Uncharacterized protein</fullName>
    </submittedName>
</protein>
<keyword evidence="2" id="KW-1185">Reference proteome</keyword>
<accession>A0A3D9L795</accession>
<gene>
    <name evidence="1" type="ORF">C7460_104190</name>
</gene>
<reference evidence="1 2" key="1">
    <citation type="submission" date="2018-07" db="EMBL/GenBank/DDBJ databases">
        <title>Genomic Encyclopedia of Type Strains, Phase IV (KMG-IV): sequencing the most valuable type-strain genomes for metagenomic binning, comparative biology and taxonomic classification.</title>
        <authorList>
            <person name="Goeker M."/>
        </authorList>
    </citation>
    <scope>NUCLEOTIDE SEQUENCE [LARGE SCALE GENOMIC DNA]</scope>
    <source>
        <strain evidence="1 2">DSM 4134</strain>
    </source>
</reference>
<name>A0A3D9L795_MARFU</name>
<dbReference type="EMBL" id="QREG01000004">
    <property type="protein sequence ID" value="REE01170.1"/>
    <property type="molecule type" value="Genomic_DNA"/>
</dbReference>
<dbReference type="AlphaFoldDB" id="A0A3D9L795"/>
<evidence type="ECO:0000313" key="1">
    <source>
        <dbReference type="EMBL" id="REE01170.1"/>
    </source>
</evidence>
<sequence>MSDAILLAHVGKVVQQIPEDLETLEEMIPVINSQFVTHLSEDYLTALREGGDDVASGELGQHTQNLLEAIDDTKRQVKKLRFWINEAFANDPARARSFQLHRFWKVANSQPELIRFMNALATQVQANKPELMAAGAQEALLDSTSIIAERLAEADAIQESSKGGRVQATQARIIALNSLYDRCVKLSRAAQIVFEDSPAGARFYQLPQYEPDATDVEEEAALETH</sequence>
<comment type="caution">
    <text evidence="1">The sequence shown here is derived from an EMBL/GenBank/DDBJ whole genome shotgun (WGS) entry which is preliminary data.</text>
</comment>
<evidence type="ECO:0000313" key="2">
    <source>
        <dbReference type="Proteomes" id="UP000256779"/>
    </source>
</evidence>
<proteinExistence type="predicted"/>
<organism evidence="1 2">
    <name type="scientific">Marinoscillum furvescens DSM 4134</name>
    <dbReference type="NCBI Taxonomy" id="1122208"/>
    <lineage>
        <taxon>Bacteria</taxon>
        <taxon>Pseudomonadati</taxon>
        <taxon>Bacteroidota</taxon>
        <taxon>Cytophagia</taxon>
        <taxon>Cytophagales</taxon>
        <taxon>Reichenbachiellaceae</taxon>
        <taxon>Marinoscillum</taxon>
    </lineage>
</organism>
<dbReference type="Proteomes" id="UP000256779">
    <property type="component" value="Unassembled WGS sequence"/>
</dbReference>